<reference evidence="10 11" key="1">
    <citation type="submission" date="2013-08" db="EMBL/GenBank/DDBJ databases">
        <title>The genome sequence of Skermanella stibiiresistens.</title>
        <authorList>
            <person name="Zhu W."/>
            <person name="Wang G."/>
        </authorList>
    </citation>
    <scope>NUCLEOTIDE SEQUENCE [LARGE SCALE GENOMIC DNA]</scope>
    <source>
        <strain evidence="10 11">SB22</strain>
    </source>
</reference>
<sequence>MSTCQRRLVGVEEELRRRLTISEQEREQLQASFEDTEQRLQLFADEIGTLQARQTGLAAENGRLRHLLAQSQARLLEAQVAARPDTMDRPVDLEGQLNVLNEELRVSLEELQVTAEELETANTMLREFNETLERQIAERTASLAAALAQRDAALGRKDLLIREVDHRVKNSLQMVMSLLRIQSAKVGDPKTRRALQTAMVRIQAIAQVHTMLYARSDVEAVAFDRYLDEICSFLGATLGANVRGRKLLVEAETVELLPDLAIPLALITTELVTNAFRHAFDGTAGTVWVRFHRRDGGLELVVADDGRGLAPDFDPSQADGLGLQVVMAMVNQVGGKLDISRNDGACFALTLPAAGEGM</sequence>
<evidence type="ECO:0000256" key="2">
    <source>
        <dbReference type="ARBA" id="ARBA00012438"/>
    </source>
</evidence>
<feature type="coiled-coil region" evidence="8">
    <location>
        <begin position="97"/>
        <end position="149"/>
    </location>
</feature>
<keyword evidence="5" id="KW-0547">Nucleotide-binding</keyword>
<dbReference type="PATRIC" id="fig|1385369.3.peg.1685"/>
<dbReference type="PANTHER" id="PTHR41523:SF8">
    <property type="entry name" value="ETHYLENE RESPONSE SENSOR PROTEIN"/>
    <property type="match status" value="1"/>
</dbReference>
<keyword evidence="11" id="KW-1185">Reference proteome</keyword>
<evidence type="ECO:0000313" key="11">
    <source>
        <dbReference type="Proteomes" id="UP000019486"/>
    </source>
</evidence>
<dbReference type="Gene3D" id="3.30.565.10">
    <property type="entry name" value="Histidine kinase-like ATPase, C-terminal domain"/>
    <property type="match status" value="1"/>
</dbReference>
<keyword evidence="3" id="KW-0597">Phosphoprotein</keyword>
<dbReference type="Proteomes" id="UP000019486">
    <property type="component" value="Unassembled WGS sequence"/>
</dbReference>
<keyword evidence="6 10" id="KW-0418">Kinase</keyword>
<dbReference type="InterPro" id="IPR004358">
    <property type="entry name" value="Sig_transdc_His_kin-like_C"/>
</dbReference>
<name>W9H436_9PROT</name>
<dbReference type="EC" id="2.7.13.3" evidence="2"/>
<evidence type="ECO:0000256" key="7">
    <source>
        <dbReference type="ARBA" id="ARBA00022840"/>
    </source>
</evidence>
<keyword evidence="7" id="KW-0067">ATP-binding</keyword>
<dbReference type="SUPFAM" id="SSF55874">
    <property type="entry name" value="ATPase domain of HSP90 chaperone/DNA topoisomerase II/histidine kinase"/>
    <property type="match status" value="1"/>
</dbReference>
<dbReference type="PRINTS" id="PR00344">
    <property type="entry name" value="BCTRLSENSOR"/>
</dbReference>
<comment type="catalytic activity">
    <reaction evidence="1">
        <text>ATP + protein L-histidine = ADP + protein N-phospho-L-histidine.</text>
        <dbReference type="EC" id="2.7.13.3"/>
    </reaction>
</comment>
<dbReference type="SMART" id="SM00387">
    <property type="entry name" value="HATPase_c"/>
    <property type="match status" value="1"/>
</dbReference>
<accession>W9H436</accession>
<evidence type="ECO:0000256" key="5">
    <source>
        <dbReference type="ARBA" id="ARBA00022741"/>
    </source>
</evidence>
<proteinExistence type="predicted"/>
<dbReference type="RefSeq" id="WP_084164545.1">
    <property type="nucleotide sequence ID" value="NZ_AVFL01000005.1"/>
</dbReference>
<dbReference type="PANTHER" id="PTHR41523">
    <property type="entry name" value="TWO-COMPONENT SYSTEM SENSOR PROTEIN"/>
    <property type="match status" value="1"/>
</dbReference>
<dbReference type="STRING" id="1385369.N825_30220"/>
<evidence type="ECO:0000313" key="10">
    <source>
        <dbReference type="EMBL" id="EWY40970.1"/>
    </source>
</evidence>
<dbReference type="OrthoDB" id="9767435at2"/>
<protein>
    <recommendedName>
        <fullName evidence="2">histidine kinase</fullName>
        <ecNumber evidence="2">2.7.13.3</ecNumber>
    </recommendedName>
</protein>
<evidence type="ECO:0000256" key="3">
    <source>
        <dbReference type="ARBA" id="ARBA00022553"/>
    </source>
</evidence>
<comment type="caution">
    <text evidence="10">The sequence shown here is derived from an EMBL/GenBank/DDBJ whole genome shotgun (WGS) entry which is preliminary data.</text>
</comment>
<evidence type="ECO:0000259" key="9">
    <source>
        <dbReference type="PROSITE" id="PS50109"/>
    </source>
</evidence>
<organism evidence="10 11">
    <name type="scientific">Skermanella stibiiresistens SB22</name>
    <dbReference type="NCBI Taxonomy" id="1385369"/>
    <lineage>
        <taxon>Bacteria</taxon>
        <taxon>Pseudomonadati</taxon>
        <taxon>Pseudomonadota</taxon>
        <taxon>Alphaproteobacteria</taxon>
        <taxon>Rhodospirillales</taxon>
        <taxon>Azospirillaceae</taxon>
        <taxon>Skermanella</taxon>
    </lineage>
</organism>
<evidence type="ECO:0000256" key="6">
    <source>
        <dbReference type="ARBA" id="ARBA00022777"/>
    </source>
</evidence>
<evidence type="ECO:0000256" key="4">
    <source>
        <dbReference type="ARBA" id="ARBA00022679"/>
    </source>
</evidence>
<dbReference type="GO" id="GO:0005524">
    <property type="term" value="F:ATP binding"/>
    <property type="evidence" value="ECO:0007669"/>
    <property type="project" value="UniProtKB-KW"/>
</dbReference>
<dbReference type="Pfam" id="PF07568">
    <property type="entry name" value="HisKA_2"/>
    <property type="match status" value="1"/>
</dbReference>
<dbReference type="InterPro" id="IPR003594">
    <property type="entry name" value="HATPase_dom"/>
</dbReference>
<dbReference type="Gene3D" id="3.30.450.20">
    <property type="entry name" value="PAS domain"/>
    <property type="match status" value="1"/>
</dbReference>
<keyword evidence="8" id="KW-0175">Coiled coil</keyword>
<dbReference type="Pfam" id="PF02518">
    <property type="entry name" value="HATPase_c"/>
    <property type="match status" value="1"/>
</dbReference>
<dbReference type="AlphaFoldDB" id="W9H436"/>
<dbReference type="InterPro" id="IPR011495">
    <property type="entry name" value="Sig_transdc_His_kin_sub2_dim/P"/>
</dbReference>
<feature type="domain" description="Histidine kinase" evidence="9">
    <location>
        <begin position="163"/>
        <end position="355"/>
    </location>
</feature>
<dbReference type="InterPro" id="IPR005467">
    <property type="entry name" value="His_kinase_dom"/>
</dbReference>
<dbReference type="InterPro" id="IPR036890">
    <property type="entry name" value="HATPase_C_sf"/>
</dbReference>
<evidence type="ECO:0000256" key="8">
    <source>
        <dbReference type="SAM" id="Coils"/>
    </source>
</evidence>
<dbReference type="PROSITE" id="PS50109">
    <property type="entry name" value="HIS_KIN"/>
    <property type="match status" value="1"/>
</dbReference>
<gene>
    <name evidence="10" type="ORF">N825_30220</name>
</gene>
<dbReference type="GO" id="GO:0004673">
    <property type="term" value="F:protein histidine kinase activity"/>
    <property type="evidence" value="ECO:0007669"/>
    <property type="project" value="UniProtKB-EC"/>
</dbReference>
<keyword evidence="4" id="KW-0808">Transferase</keyword>
<evidence type="ECO:0000256" key="1">
    <source>
        <dbReference type="ARBA" id="ARBA00000085"/>
    </source>
</evidence>
<dbReference type="EMBL" id="AVFL01000005">
    <property type="protein sequence ID" value="EWY40970.1"/>
    <property type="molecule type" value="Genomic_DNA"/>
</dbReference>
<feature type="coiled-coil region" evidence="8">
    <location>
        <begin position="12"/>
        <end position="46"/>
    </location>
</feature>